<dbReference type="GO" id="GO:0005737">
    <property type="term" value="C:cytoplasm"/>
    <property type="evidence" value="ECO:0007669"/>
    <property type="project" value="UniProtKB-SubCell"/>
</dbReference>
<dbReference type="Gene3D" id="3.30.930.10">
    <property type="entry name" value="Bira Bifunctional Protein, Domain 2"/>
    <property type="match status" value="1"/>
</dbReference>
<dbReference type="Gene3D" id="1.10.287.40">
    <property type="entry name" value="Serine-tRNA synthetase, tRNA binding domain"/>
    <property type="match status" value="1"/>
</dbReference>
<evidence type="ECO:0000256" key="1">
    <source>
        <dbReference type="ARBA" id="ARBA00004496"/>
    </source>
</evidence>
<name>A0A1F6BWT3_9BACT</name>
<evidence type="ECO:0000256" key="8">
    <source>
        <dbReference type="ARBA" id="ARBA00022840"/>
    </source>
</evidence>
<evidence type="ECO:0000256" key="16">
    <source>
        <dbReference type="PIRSR" id="PIRSR001529-2"/>
    </source>
</evidence>
<dbReference type="Pfam" id="PF02403">
    <property type="entry name" value="Seryl_tRNA_N"/>
    <property type="match status" value="1"/>
</dbReference>
<keyword evidence="10" id="KW-0030">Aminoacyl-tRNA synthetase</keyword>
<dbReference type="PRINTS" id="PR00981">
    <property type="entry name" value="TRNASYNTHSER"/>
</dbReference>
<dbReference type="NCBIfam" id="TIGR00414">
    <property type="entry name" value="serS"/>
    <property type="match status" value="1"/>
</dbReference>
<comment type="catalytic activity">
    <reaction evidence="13">
        <text>tRNA(Ser) + L-serine + ATP = L-seryl-tRNA(Ser) + AMP + diphosphate + H(+)</text>
        <dbReference type="Rhea" id="RHEA:12292"/>
        <dbReference type="Rhea" id="RHEA-COMP:9669"/>
        <dbReference type="Rhea" id="RHEA-COMP:9703"/>
        <dbReference type="ChEBI" id="CHEBI:15378"/>
        <dbReference type="ChEBI" id="CHEBI:30616"/>
        <dbReference type="ChEBI" id="CHEBI:33019"/>
        <dbReference type="ChEBI" id="CHEBI:33384"/>
        <dbReference type="ChEBI" id="CHEBI:78442"/>
        <dbReference type="ChEBI" id="CHEBI:78533"/>
        <dbReference type="ChEBI" id="CHEBI:456215"/>
        <dbReference type="EC" id="6.1.1.11"/>
    </reaction>
</comment>
<feature type="site" description="Important for serine binding" evidence="15">
    <location>
        <position position="382"/>
    </location>
</feature>
<feature type="binding site" evidence="15">
    <location>
        <position position="229"/>
    </location>
    <ligand>
        <name>L-serine</name>
        <dbReference type="ChEBI" id="CHEBI:33384"/>
    </ligand>
</feature>
<comment type="pathway">
    <text evidence="2">Aminoacyl-tRNA biosynthesis; selenocysteinyl-tRNA(Sec) biosynthesis; L-seryl-tRNA(Sec) from L-serine and tRNA(Sec): step 1/1.</text>
</comment>
<evidence type="ECO:0000256" key="2">
    <source>
        <dbReference type="ARBA" id="ARBA00005045"/>
    </source>
</evidence>
<dbReference type="GO" id="GO:0004828">
    <property type="term" value="F:serine-tRNA ligase activity"/>
    <property type="evidence" value="ECO:0007669"/>
    <property type="project" value="UniProtKB-UniRule"/>
</dbReference>
<keyword evidence="9" id="KW-0648">Protein biosynthesis</keyword>
<feature type="binding site" evidence="15">
    <location>
        <position position="283"/>
    </location>
    <ligand>
        <name>L-serine</name>
        <dbReference type="ChEBI" id="CHEBI:33384"/>
    </ligand>
</feature>
<dbReference type="PANTHER" id="PTHR43697:SF1">
    <property type="entry name" value="SERINE--TRNA LIGASE"/>
    <property type="match status" value="1"/>
</dbReference>
<evidence type="ECO:0000259" key="17">
    <source>
        <dbReference type="PROSITE" id="PS50862"/>
    </source>
</evidence>
<evidence type="ECO:0000256" key="3">
    <source>
        <dbReference type="ARBA" id="ARBA00010728"/>
    </source>
</evidence>
<evidence type="ECO:0000256" key="9">
    <source>
        <dbReference type="ARBA" id="ARBA00022917"/>
    </source>
</evidence>
<reference evidence="18 19" key="1">
    <citation type="journal article" date="2016" name="Nat. Commun.">
        <title>Thousands of microbial genomes shed light on interconnected biogeochemical processes in an aquifer system.</title>
        <authorList>
            <person name="Anantharaman K."/>
            <person name="Brown C.T."/>
            <person name="Hug L.A."/>
            <person name="Sharon I."/>
            <person name="Castelle C.J."/>
            <person name="Probst A.J."/>
            <person name="Thomas B.C."/>
            <person name="Singh A."/>
            <person name="Wilkins M.J."/>
            <person name="Karaoz U."/>
            <person name="Brodie E.L."/>
            <person name="Williams K.H."/>
            <person name="Hubbard S.S."/>
            <person name="Banfield J.F."/>
        </authorList>
    </citation>
    <scope>NUCLEOTIDE SEQUENCE [LARGE SCALE GENOMIC DNA]</scope>
</reference>
<feature type="binding site" evidence="16">
    <location>
        <begin position="347"/>
        <end position="350"/>
    </location>
    <ligand>
        <name>ATP</name>
        <dbReference type="ChEBI" id="CHEBI:30616"/>
    </ligand>
</feature>
<keyword evidence="6 18" id="KW-0436">Ligase</keyword>
<dbReference type="InterPro" id="IPR045864">
    <property type="entry name" value="aa-tRNA-synth_II/BPL/LPL"/>
</dbReference>
<feature type="domain" description="Aminoacyl-transfer RNA synthetases class-II family profile" evidence="17">
    <location>
        <begin position="137"/>
        <end position="407"/>
    </location>
</feature>
<comment type="similarity">
    <text evidence="3">Belongs to the class-II aminoacyl-tRNA synthetase family. Type-1 seryl-tRNA synthetase subfamily.</text>
</comment>
<evidence type="ECO:0000256" key="4">
    <source>
        <dbReference type="ARBA" id="ARBA00012840"/>
    </source>
</evidence>
<dbReference type="InterPro" id="IPR006195">
    <property type="entry name" value="aa-tRNA-synth_II"/>
</dbReference>
<feature type="binding site" evidence="16">
    <location>
        <begin position="260"/>
        <end position="262"/>
    </location>
    <ligand>
        <name>ATP</name>
        <dbReference type="ChEBI" id="CHEBI:30616"/>
    </ligand>
</feature>
<dbReference type="GO" id="GO:0005524">
    <property type="term" value="F:ATP binding"/>
    <property type="evidence" value="ECO:0007669"/>
    <property type="project" value="UniProtKB-KW"/>
</dbReference>
<evidence type="ECO:0000313" key="19">
    <source>
        <dbReference type="Proteomes" id="UP000176996"/>
    </source>
</evidence>
<evidence type="ECO:0000256" key="11">
    <source>
        <dbReference type="ARBA" id="ARBA00039158"/>
    </source>
</evidence>
<dbReference type="GO" id="GO:0006434">
    <property type="term" value="P:seryl-tRNA aminoacylation"/>
    <property type="evidence" value="ECO:0007669"/>
    <property type="project" value="UniProtKB-UniRule"/>
</dbReference>
<gene>
    <name evidence="18" type="ORF">A3A21_01255</name>
</gene>
<dbReference type="InterPro" id="IPR010978">
    <property type="entry name" value="tRNA-bd_arm"/>
</dbReference>
<keyword evidence="7" id="KW-0547">Nucleotide-binding</keyword>
<dbReference type="SUPFAM" id="SSF55681">
    <property type="entry name" value="Class II aaRS and biotin synthetases"/>
    <property type="match status" value="1"/>
</dbReference>
<dbReference type="AlphaFoldDB" id="A0A1F6BWT3"/>
<evidence type="ECO:0000256" key="5">
    <source>
        <dbReference type="ARBA" id="ARBA00022490"/>
    </source>
</evidence>
<dbReference type="SUPFAM" id="SSF46589">
    <property type="entry name" value="tRNA-binding arm"/>
    <property type="match status" value="1"/>
</dbReference>
<evidence type="ECO:0000256" key="12">
    <source>
        <dbReference type="ARBA" id="ARBA00047929"/>
    </source>
</evidence>
<evidence type="ECO:0000256" key="13">
    <source>
        <dbReference type="ARBA" id="ARBA00048823"/>
    </source>
</evidence>
<comment type="subcellular location">
    <subcellularLocation>
        <location evidence="1">Cytoplasm</location>
    </subcellularLocation>
</comment>
<dbReference type="Pfam" id="PF00587">
    <property type="entry name" value="tRNA-synt_2b"/>
    <property type="match status" value="1"/>
</dbReference>
<dbReference type="PANTHER" id="PTHR43697">
    <property type="entry name" value="SERYL-TRNA SYNTHETASE"/>
    <property type="match status" value="1"/>
</dbReference>
<dbReference type="EC" id="6.1.1.11" evidence="4 14"/>
<evidence type="ECO:0000256" key="15">
    <source>
        <dbReference type="PIRSR" id="PIRSR001529-1"/>
    </source>
</evidence>
<dbReference type="Proteomes" id="UP000176996">
    <property type="component" value="Unassembled WGS sequence"/>
</dbReference>
<evidence type="ECO:0000256" key="7">
    <source>
        <dbReference type="ARBA" id="ARBA00022741"/>
    </source>
</evidence>
<accession>A0A1F6BWT3</accession>
<dbReference type="InterPro" id="IPR002314">
    <property type="entry name" value="aa-tRNA-synt_IIb"/>
</dbReference>
<comment type="caution">
    <text evidence="18">The sequence shown here is derived from an EMBL/GenBank/DDBJ whole genome shotgun (WGS) entry which is preliminary data.</text>
</comment>
<evidence type="ECO:0000256" key="10">
    <source>
        <dbReference type="ARBA" id="ARBA00023146"/>
    </source>
</evidence>
<evidence type="ECO:0000256" key="6">
    <source>
        <dbReference type="ARBA" id="ARBA00022598"/>
    </source>
</evidence>
<dbReference type="STRING" id="1798471.A3A21_01255"/>
<organism evidence="18 19">
    <name type="scientific">Candidatus Jorgensenbacteria bacterium RIFCSPLOWO2_01_FULL_45_25b</name>
    <dbReference type="NCBI Taxonomy" id="1798471"/>
    <lineage>
        <taxon>Bacteria</taxon>
        <taxon>Candidatus Joergenseniibacteriota</taxon>
    </lineage>
</organism>
<dbReference type="PIRSF" id="PIRSF001529">
    <property type="entry name" value="Ser-tRNA-synth_IIa"/>
    <property type="match status" value="1"/>
</dbReference>
<feature type="binding site" evidence="15">
    <location>
        <position position="260"/>
    </location>
    <ligand>
        <name>L-serine</name>
        <dbReference type="ChEBI" id="CHEBI:33384"/>
    </ligand>
</feature>
<feature type="binding site" evidence="16">
    <location>
        <begin position="276"/>
        <end position="279"/>
    </location>
    <ligand>
        <name>ATP</name>
        <dbReference type="ChEBI" id="CHEBI:30616"/>
    </ligand>
</feature>
<dbReference type="InterPro" id="IPR002317">
    <property type="entry name" value="Ser-tRNA-ligase_type_1"/>
</dbReference>
<dbReference type="InterPro" id="IPR015866">
    <property type="entry name" value="Ser-tRNA-synth_1_N"/>
</dbReference>
<evidence type="ECO:0000313" key="18">
    <source>
        <dbReference type="EMBL" id="OGG40977.1"/>
    </source>
</evidence>
<keyword evidence="5" id="KW-0963">Cytoplasm</keyword>
<sequence length="420" mass="48497">MLDIQFIRNNPDKVREGIKKKRIDPKRVDEFLARDKKWREIITELDGLRSRQNEITARLSKERDVGLIEEAKALKTKIQNLSGEERIVQDERNGILNNIPNIPFEDVLVGKNETENKVLREVGRRRNFQKEGFLPKDYLTLAEQLGIINVKKAAEVTGSRFGYLLGDGAMLELALVDFAIKTLRKEGFYPAIPPVMIKPEVYEGIGRLAADQREERFFIEKDEKYLVGTAEHTLIPLQMDETREESELPIRYVGFSSAFRREAGSYGKDTKGILRVHQFDKVEMISFTTTEESDREFHFLSDLQEKLWKALEIPYRVLEICTGDMGWTDARQSDIEAWLPGQNAYRETNSCSNTTDFQTRGIQARYRMRSGETRHMHALNATAFAIGRTIIAIIENYQTKEGFVEVPKVLRKYVGKKVIR</sequence>
<feature type="binding site" evidence="15">
    <location>
        <position position="380"/>
    </location>
    <ligand>
        <name>L-serine</name>
        <dbReference type="ChEBI" id="CHEBI:33384"/>
    </ligand>
</feature>
<proteinExistence type="inferred from homology"/>
<dbReference type="InterPro" id="IPR042103">
    <property type="entry name" value="SerRS_1_N_sf"/>
</dbReference>
<evidence type="ECO:0000256" key="14">
    <source>
        <dbReference type="NCBIfam" id="TIGR00414"/>
    </source>
</evidence>
<dbReference type="EMBL" id="MFKK01000015">
    <property type="protein sequence ID" value="OGG40977.1"/>
    <property type="molecule type" value="Genomic_DNA"/>
</dbReference>
<comment type="catalytic activity">
    <reaction evidence="12">
        <text>tRNA(Sec) + L-serine + ATP = L-seryl-tRNA(Sec) + AMP + diphosphate + H(+)</text>
        <dbReference type="Rhea" id="RHEA:42580"/>
        <dbReference type="Rhea" id="RHEA-COMP:9742"/>
        <dbReference type="Rhea" id="RHEA-COMP:10128"/>
        <dbReference type="ChEBI" id="CHEBI:15378"/>
        <dbReference type="ChEBI" id="CHEBI:30616"/>
        <dbReference type="ChEBI" id="CHEBI:33019"/>
        <dbReference type="ChEBI" id="CHEBI:33384"/>
        <dbReference type="ChEBI" id="CHEBI:78442"/>
        <dbReference type="ChEBI" id="CHEBI:78533"/>
        <dbReference type="ChEBI" id="CHEBI:456215"/>
        <dbReference type="EC" id="6.1.1.11"/>
    </reaction>
</comment>
<protein>
    <recommendedName>
        <fullName evidence="11 14">Serine--tRNA ligase</fullName>
        <ecNumber evidence="4 14">6.1.1.11</ecNumber>
    </recommendedName>
</protein>
<dbReference type="PROSITE" id="PS50862">
    <property type="entry name" value="AA_TRNA_LIGASE_II"/>
    <property type="match status" value="1"/>
</dbReference>
<keyword evidence="8 16" id="KW-0067">ATP-binding</keyword>